<reference evidence="6" key="1">
    <citation type="submission" date="2020-10" db="EMBL/GenBank/DDBJ databases">
        <authorList>
            <person name="Gilroy R."/>
        </authorList>
    </citation>
    <scope>NUCLEOTIDE SEQUENCE</scope>
    <source>
        <strain evidence="6">CHK195-12923</strain>
    </source>
</reference>
<evidence type="ECO:0000313" key="6">
    <source>
        <dbReference type="EMBL" id="HIU61985.1"/>
    </source>
</evidence>
<dbReference type="SUPFAM" id="SSF52540">
    <property type="entry name" value="P-loop containing nucleoside triphosphate hydrolases"/>
    <property type="match status" value="1"/>
</dbReference>
<dbReference type="PANTHER" id="PTHR46743:SF2">
    <property type="entry name" value="TEICHOIC ACIDS EXPORT ATP-BINDING PROTEIN TAGH"/>
    <property type="match status" value="1"/>
</dbReference>
<sequence>MDDSRKDVVLEVRDVTMKFNKYEVGVNSLKELVVRAFKNNLKKKKFECLKGVSFDVHRGEAVALIGKNGAGKSTLLKIVSGILKPTSGYAKRYGRITPLLRLGAGFDSNATGLENIYLNAAILGYTKKEIEEKLKDIIEFSELGDFIYSPIKTYSSGMLSRLGFSIAVNMESEILLIDEILAVGDIAFNKKCHEKLAELRAKGLTFLIVSHGEAVKRYCKRAIWLDGGIVREDGDINTVFKHYTEAMIKPKPAPQPAPAAADAAKK</sequence>
<dbReference type="Proteomes" id="UP000824110">
    <property type="component" value="Unassembled WGS sequence"/>
</dbReference>
<comment type="caution">
    <text evidence="6">The sequence shown here is derived from an EMBL/GenBank/DDBJ whole genome shotgun (WGS) entry which is preliminary data.</text>
</comment>
<keyword evidence="4 6" id="KW-0067">ATP-binding</keyword>
<keyword evidence="3" id="KW-0547">Nucleotide-binding</keyword>
<dbReference type="GO" id="GO:0140359">
    <property type="term" value="F:ABC-type transporter activity"/>
    <property type="evidence" value="ECO:0007669"/>
    <property type="project" value="InterPro"/>
</dbReference>
<reference evidence="6" key="2">
    <citation type="journal article" date="2021" name="PeerJ">
        <title>Extensive microbial diversity within the chicken gut microbiome revealed by metagenomics and culture.</title>
        <authorList>
            <person name="Gilroy R."/>
            <person name="Ravi A."/>
            <person name="Getino M."/>
            <person name="Pursley I."/>
            <person name="Horton D.L."/>
            <person name="Alikhan N.F."/>
            <person name="Baker D."/>
            <person name="Gharbi K."/>
            <person name="Hall N."/>
            <person name="Watson M."/>
            <person name="Adriaenssens E.M."/>
            <person name="Foster-Nyarko E."/>
            <person name="Jarju S."/>
            <person name="Secka A."/>
            <person name="Antonio M."/>
            <person name="Oren A."/>
            <person name="Chaudhuri R.R."/>
            <person name="La Ragione R."/>
            <person name="Hildebrand F."/>
            <person name="Pallen M.J."/>
        </authorList>
    </citation>
    <scope>NUCLEOTIDE SEQUENCE</scope>
    <source>
        <strain evidence="6">CHK195-12923</strain>
    </source>
</reference>
<feature type="domain" description="ABC transporter" evidence="5">
    <location>
        <begin position="10"/>
        <end position="252"/>
    </location>
</feature>
<evidence type="ECO:0000256" key="4">
    <source>
        <dbReference type="ARBA" id="ARBA00022840"/>
    </source>
</evidence>
<dbReference type="Pfam" id="PF00005">
    <property type="entry name" value="ABC_tran"/>
    <property type="match status" value="1"/>
</dbReference>
<dbReference type="GO" id="GO:0016887">
    <property type="term" value="F:ATP hydrolysis activity"/>
    <property type="evidence" value="ECO:0007669"/>
    <property type="project" value="InterPro"/>
</dbReference>
<comment type="similarity">
    <text evidence="1">Belongs to the ABC transporter superfamily.</text>
</comment>
<dbReference type="PANTHER" id="PTHR46743">
    <property type="entry name" value="TEICHOIC ACIDS EXPORT ATP-BINDING PROTEIN TAGH"/>
    <property type="match status" value="1"/>
</dbReference>
<keyword evidence="2" id="KW-0813">Transport</keyword>
<dbReference type="GO" id="GO:0016020">
    <property type="term" value="C:membrane"/>
    <property type="evidence" value="ECO:0007669"/>
    <property type="project" value="InterPro"/>
</dbReference>
<dbReference type="GO" id="GO:0005524">
    <property type="term" value="F:ATP binding"/>
    <property type="evidence" value="ECO:0007669"/>
    <property type="project" value="UniProtKB-KW"/>
</dbReference>
<dbReference type="InterPro" id="IPR027417">
    <property type="entry name" value="P-loop_NTPase"/>
</dbReference>
<evidence type="ECO:0000259" key="5">
    <source>
        <dbReference type="PROSITE" id="PS50893"/>
    </source>
</evidence>
<dbReference type="InterPro" id="IPR050683">
    <property type="entry name" value="Bact_Polysacc_Export_ATP-bd"/>
</dbReference>
<dbReference type="InterPro" id="IPR003593">
    <property type="entry name" value="AAA+_ATPase"/>
</dbReference>
<dbReference type="Gene3D" id="3.40.50.300">
    <property type="entry name" value="P-loop containing nucleotide triphosphate hydrolases"/>
    <property type="match status" value="1"/>
</dbReference>
<dbReference type="CDD" id="cd03220">
    <property type="entry name" value="ABC_KpsT_Wzt"/>
    <property type="match status" value="1"/>
</dbReference>
<accession>A0A9D1SJ96</accession>
<gene>
    <name evidence="6" type="ORF">IAB69_05005</name>
</gene>
<dbReference type="InterPro" id="IPR003439">
    <property type="entry name" value="ABC_transporter-like_ATP-bd"/>
</dbReference>
<evidence type="ECO:0000256" key="2">
    <source>
        <dbReference type="ARBA" id="ARBA00022448"/>
    </source>
</evidence>
<dbReference type="AlphaFoldDB" id="A0A9D1SJ96"/>
<name>A0A9D1SJ96_9FIRM</name>
<proteinExistence type="inferred from homology"/>
<dbReference type="EMBL" id="DVNE01000047">
    <property type="protein sequence ID" value="HIU61985.1"/>
    <property type="molecule type" value="Genomic_DNA"/>
</dbReference>
<dbReference type="PROSITE" id="PS50893">
    <property type="entry name" value="ABC_TRANSPORTER_2"/>
    <property type="match status" value="1"/>
</dbReference>
<organism evidence="6 7">
    <name type="scientific">Candidatus Coproplasma excrementigallinarum</name>
    <dbReference type="NCBI Taxonomy" id="2840747"/>
    <lineage>
        <taxon>Bacteria</taxon>
        <taxon>Bacillati</taxon>
        <taxon>Bacillota</taxon>
        <taxon>Clostridia</taxon>
        <taxon>Eubacteriales</taxon>
        <taxon>Candidatus Coproplasma</taxon>
    </lineage>
</organism>
<dbReference type="InterPro" id="IPR017871">
    <property type="entry name" value="ABC_transporter-like_CS"/>
</dbReference>
<evidence type="ECO:0000313" key="7">
    <source>
        <dbReference type="Proteomes" id="UP000824110"/>
    </source>
</evidence>
<dbReference type="SMART" id="SM00382">
    <property type="entry name" value="AAA"/>
    <property type="match status" value="1"/>
</dbReference>
<dbReference type="InterPro" id="IPR015860">
    <property type="entry name" value="ABC_transpr_TagH-like"/>
</dbReference>
<protein>
    <submittedName>
        <fullName evidence="6">ABC transporter ATP-binding protein</fullName>
    </submittedName>
</protein>
<evidence type="ECO:0000256" key="3">
    <source>
        <dbReference type="ARBA" id="ARBA00022741"/>
    </source>
</evidence>
<dbReference type="PROSITE" id="PS00211">
    <property type="entry name" value="ABC_TRANSPORTER_1"/>
    <property type="match status" value="1"/>
</dbReference>
<evidence type="ECO:0000256" key="1">
    <source>
        <dbReference type="ARBA" id="ARBA00005417"/>
    </source>
</evidence>